<accession>A0A833ZDG9</accession>
<dbReference type="EMBL" id="JABVXQ010000008">
    <property type="protein sequence ID" value="KAF6094962.1"/>
    <property type="molecule type" value="Genomic_DNA"/>
</dbReference>
<organism evidence="1 2">
    <name type="scientific">Phyllostomus discolor</name>
    <name type="common">pale spear-nosed bat</name>
    <dbReference type="NCBI Taxonomy" id="89673"/>
    <lineage>
        <taxon>Eukaryota</taxon>
        <taxon>Metazoa</taxon>
        <taxon>Chordata</taxon>
        <taxon>Craniata</taxon>
        <taxon>Vertebrata</taxon>
        <taxon>Euteleostomi</taxon>
        <taxon>Mammalia</taxon>
        <taxon>Eutheria</taxon>
        <taxon>Laurasiatheria</taxon>
        <taxon>Chiroptera</taxon>
        <taxon>Yangochiroptera</taxon>
        <taxon>Phyllostomidae</taxon>
        <taxon>Phyllostominae</taxon>
        <taxon>Phyllostomus</taxon>
    </lineage>
</organism>
<dbReference type="Proteomes" id="UP000664940">
    <property type="component" value="Unassembled WGS sequence"/>
</dbReference>
<reference evidence="1 2" key="1">
    <citation type="journal article" date="2020" name="Nature">
        <title>Six reference-quality genomes reveal evolution of bat adaptations.</title>
        <authorList>
            <person name="Jebb D."/>
            <person name="Huang Z."/>
            <person name="Pippel M."/>
            <person name="Hughes G.M."/>
            <person name="Lavrichenko K."/>
            <person name="Devanna P."/>
            <person name="Winkler S."/>
            <person name="Jermiin L.S."/>
            <person name="Skirmuntt E.C."/>
            <person name="Katzourakis A."/>
            <person name="Burkitt-Gray L."/>
            <person name="Ray D.A."/>
            <person name="Sullivan K.A.M."/>
            <person name="Roscito J.G."/>
            <person name="Kirilenko B.M."/>
            <person name="Davalos L.M."/>
            <person name="Corthals A.P."/>
            <person name="Power M.L."/>
            <person name="Jones G."/>
            <person name="Ransome R.D."/>
            <person name="Dechmann D.K.N."/>
            <person name="Locatelli A.G."/>
            <person name="Puechmaille S.J."/>
            <person name="Fedrigo O."/>
            <person name="Jarvis E.D."/>
            <person name="Hiller M."/>
            <person name="Vernes S.C."/>
            <person name="Myers E.W."/>
            <person name="Teeling E.C."/>
        </authorList>
    </citation>
    <scope>NUCLEOTIDE SEQUENCE [LARGE SCALE GENOMIC DNA]</scope>
    <source>
        <strain evidence="1">Bat1K_MPI-CBG_1</strain>
    </source>
</reference>
<evidence type="ECO:0000313" key="1">
    <source>
        <dbReference type="EMBL" id="KAF6094962.1"/>
    </source>
</evidence>
<sequence>MQSAFSWHVLGVPSGQERWARGRQPEAWSPTKPGWHWPHWKDPCVRKAPDGPWGMVMDCHRPHGVDTPSSYWVDREARPQRISEASVWDNCKYSCCEHLYTRSAFSLINNKKGKGWLLRPKERHCYFDNLKGNSRNVTNSMTFATKSSNQNFIIFLNKIQATITGYKDWDFFCHC</sequence>
<evidence type="ECO:0000313" key="2">
    <source>
        <dbReference type="Proteomes" id="UP000664940"/>
    </source>
</evidence>
<name>A0A833ZDG9_9CHIR</name>
<comment type="caution">
    <text evidence="1">The sequence shown here is derived from an EMBL/GenBank/DDBJ whole genome shotgun (WGS) entry which is preliminary data.</text>
</comment>
<dbReference type="AlphaFoldDB" id="A0A833ZDG9"/>
<protein>
    <submittedName>
        <fullName evidence="1">Uncharacterized protein</fullName>
    </submittedName>
</protein>
<proteinExistence type="predicted"/>
<gene>
    <name evidence="1" type="ORF">HJG60_012017</name>
</gene>